<dbReference type="SMART" id="SM00343">
    <property type="entry name" value="ZnF_C2HC"/>
    <property type="match status" value="1"/>
</dbReference>
<evidence type="ECO:0000259" key="2">
    <source>
        <dbReference type="PROSITE" id="PS50158"/>
    </source>
</evidence>
<dbReference type="InterPro" id="IPR001878">
    <property type="entry name" value="Znf_CCHC"/>
</dbReference>
<dbReference type="GO" id="GO:0003676">
    <property type="term" value="F:nucleic acid binding"/>
    <property type="evidence" value="ECO:0007669"/>
    <property type="project" value="InterPro"/>
</dbReference>
<dbReference type="Pfam" id="PF22936">
    <property type="entry name" value="Pol_BBD"/>
    <property type="match status" value="1"/>
</dbReference>
<dbReference type="Proteomes" id="UP000663879">
    <property type="component" value="Unassembled WGS sequence"/>
</dbReference>
<dbReference type="Gene3D" id="4.10.60.10">
    <property type="entry name" value="Zinc finger, CCHC-type"/>
    <property type="match status" value="1"/>
</dbReference>
<organism evidence="3 4">
    <name type="scientific">Brachionus calyciflorus</name>
    <dbReference type="NCBI Taxonomy" id="104777"/>
    <lineage>
        <taxon>Eukaryota</taxon>
        <taxon>Metazoa</taxon>
        <taxon>Spiralia</taxon>
        <taxon>Gnathifera</taxon>
        <taxon>Rotifera</taxon>
        <taxon>Eurotatoria</taxon>
        <taxon>Monogononta</taxon>
        <taxon>Pseudotrocha</taxon>
        <taxon>Ploima</taxon>
        <taxon>Brachionidae</taxon>
        <taxon>Brachionus</taxon>
    </lineage>
</organism>
<evidence type="ECO:0000313" key="3">
    <source>
        <dbReference type="EMBL" id="CAF0991556.1"/>
    </source>
</evidence>
<keyword evidence="1" id="KW-0862">Zinc</keyword>
<feature type="domain" description="CCHC-type" evidence="2">
    <location>
        <begin position="58"/>
        <end position="73"/>
    </location>
</feature>
<sequence>MTEQDIAMTIMQELVSAYDNFVQCLTINVDINDPDNIDLDEIINSKTFKKKKQFKNVKCYNCNKMGHYASDCKAPKLKKDKQPQTKNAHLNIKNNDEFIFHTKDSFNSEIKNIWLLDSGATNHLCCIKSMFIDLKPHSSKVKVGDGRDLEVMGIGNIKAKINSKNGLKSITIENVLYVPESSVNLISIG</sequence>
<dbReference type="EMBL" id="CAJNOC010003633">
    <property type="protein sequence ID" value="CAF0991556.1"/>
    <property type="molecule type" value="Genomic_DNA"/>
</dbReference>
<gene>
    <name evidence="3" type="ORF">OXX778_LOCUS15938</name>
</gene>
<dbReference type="PANTHER" id="PTHR47592">
    <property type="entry name" value="PBF68 PROTEIN"/>
    <property type="match status" value="1"/>
</dbReference>
<comment type="caution">
    <text evidence="3">The sequence shown here is derived from an EMBL/GenBank/DDBJ whole genome shotgun (WGS) entry which is preliminary data.</text>
</comment>
<dbReference type="OrthoDB" id="430476at2759"/>
<dbReference type="GO" id="GO:0008270">
    <property type="term" value="F:zinc ion binding"/>
    <property type="evidence" value="ECO:0007669"/>
    <property type="project" value="UniProtKB-KW"/>
</dbReference>
<protein>
    <recommendedName>
        <fullName evidence="2">CCHC-type domain-containing protein</fullName>
    </recommendedName>
</protein>
<reference evidence="3" key="1">
    <citation type="submission" date="2021-02" db="EMBL/GenBank/DDBJ databases">
        <authorList>
            <person name="Nowell W R."/>
        </authorList>
    </citation>
    <scope>NUCLEOTIDE SEQUENCE</scope>
    <source>
        <strain evidence="3">Ploen Becks lab</strain>
    </source>
</reference>
<keyword evidence="1" id="KW-0863">Zinc-finger</keyword>
<dbReference type="PANTHER" id="PTHR47592:SF27">
    <property type="entry name" value="OS08G0421700 PROTEIN"/>
    <property type="match status" value="1"/>
</dbReference>
<name>A0A814G493_9BILA</name>
<proteinExistence type="predicted"/>
<dbReference type="PROSITE" id="PS50158">
    <property type="entry name" value="ZF_CCHC"/>
    <property type="match status" value="1"/>
</dbReference>
<dbReference type="InterPro" id="IPR054722">
    <property type="entry name" value="PolX-like_BBD"/>
</dbReference>
<keyword evidence="1" id="KW-0479">Metal-binding</keyword>
<dbReference type="SUPFAM" id="SSF57756">
    <property type="entry name" value="Retrovirus zinc finger-like domains"/>
    <property type="match status" value="1"/>
</dbReference>
<evidence type="ECO:0000256" key="1">
    <source>
        <dbReference type="PROSITE-ProRule" id="PRU00047"/>
    </source>
</evidence>
<dbReference type="AlphaFoldDB" id="A0A814G493"/>
<dbReference type="Pfam" id="PF00098">
    <property type="entry name" value="zf-CCHC"/>
    <property type="match status" value="1"/>
</dbReference>
<dbReference type="InterPro" id="IPR036875">
    <property type="entry name" value="Znf_CCHC_sf"/>
</dbReference>
<evidence type="ECO:0000313" key="4">
    <source>
        <dbReference type="Proteomes" id="UP000663879"/>
    </source>
</evidence>
<keyword evidence="4" id="KW-1185">Reference proteome</keyword>
<accession>A0A814G493</accession>